<organism evidence="2 3">
    <name type="scientific">Streptomyces griseorubiginosus</name>
    <dbReference type="NCBI Taxonomy" id="67304"/>
    <lineage>
        <taxon>Bacteria</taxon>
        <taxon>Bacillati</taxon>
        <taxon>Actinomycetota</taxon>
        <taxon>Actinomycetes</taxon>
        <taxon>Kitasatosporales</taxon>
        <taxon>Streptomycetaceae</taxon>
        <taxon>Streptomyces</taxon>
    </lineage>
</organism>
<accession>A0A101SDK2</accession>
<proteinExistence type="predicted"/>
<gene>
    <name evidence="2" type="ORF">AQJ54_00270</name>
</gene>
<evidence type="ECO:0000256" key="1">
    <source>
        <dbReference type="SAM" id="MobiDB-lite"/>
    </source>
</evidence>
<protein>
    <submittedName>
        <fullName evidence="2">Uncharacterized protein</fullName>
    </submittedName>
</protein>
<evidence type="ECO:0000313" key="2">
    <source>
        <dbReference type="EMBL" id="KUN72170.1"/>
    </source>
</evidence>
<keyword evidence="3" id="KW-1185">Reference proteome</keyword>
<comment type="caution">
    <text evidence="2">The sequence shown here is derived from an EMBL/GenBank/DDBJ whole genome shotgun (WGS) entry which is preliminary data.</text>
</comment>
<evidence type="ECO:0000313" key="3">
    <source>
        <dbReference type="Proteomes" id="UP000054375"/>
    </source>
</evidence>
<feature type="compositionally biased region" description="Basic and acidic residues" evidence="1">
    <location>
        <begin position="13"/>
        <end position="23"/>
    </location>
</feature>
<dbReference type="AlphaFoldDB" id="A0A101SDK2"/>
<feature type="region of interest" description="Disordered" evidence="1">
    <location>
        <begin position="1"/>
        <end position="40"/>
    </location>
</feature>
<sequence length="85" mass="8903">MCGQRPDVQAGDMTHHVRDKEAGTARGASADIDVPDRDVPPRKGEVREFLGLALAAGAGALFVVRPDFYAAGVHILATQAAALVH</sequence>
<reference evidence="2 3" key="1">
    <citation type="submission" date="2015-10" db="EMBL/GenBank/DDBJ databases">
        <title>Draft genome sequence of Streptomyces griseorubiginosus DSM 40469, type strain for the species Streptomyces griseorubiginosus.</title>
        <authorList>
            <person name="Ruckert C."/>
            <person name="Winkler A."/>
            <person name="Kalinowski J."/>
            <person name="Kampfer P."/>
            <person name="Glaeser S."/>
        </authorList>
    </citation>
    <scope>NUCLEOTIDE SEQUENCE [LARGE SCALE GENOMIC DNA]</scope>
    <source>
        <strain evidence="2 3">DSM 40469</strain>
    </source>
</reference>
<dbReference type="Proteomes" id="UP000054375">
    <property type="component" value="Unassembled WGS sequence"/>
</dbReference>
<dbReference type="EMBL" id="LMWV01000001">
    <property type="protein sequence ID" value="KUN72170.1"/>
    <property type="molecule type" value="Genomic_DNA"/>
</dbReference>
<name>A0A101SDK2_9ACTN</name>